<dbReference type="InterPro" id="IPR008271">
    <property type="entry name" value="Ser/Thr_kinase_AS"/>
</dbReference>
<evidence type="ECO:0000259" key="6">
    <source>
        <dbReference type="PROSITE" id="PS50011"/>
    </source>
</evidence>
<dbReference type="PANTHER" id="PTHR24351">
    <property type="entry name" value="RIBOSOMAL PROTEIN S6 KINASE"/>
    <property type="match status" value="1"/>
</dbReference>
<gene>
    <name evidence="7" type="ORF">GSCOC_T00028192001</name>
</gene>
<evidence type="ECO:0000256" key="5">
    <source>
        <dbReference type="ARBA" id="ARBA00022840"/>
    </source>
</evidence>
<dbReference type="STRING" id="49390.A0A068UL33"/>
<evidence type="ECO:0000313" key="8">
    <source>
        <dbReference type="Proteomes" id="UP000295252"/>
    </source>
</evidence>
<feature type="domain" description="Protein kinase" evidence="6">
    <location>
        <begin position="1"/>
        <end position="82"/>
    </location>
</feature>
<dbReference type="InterPro" id="IPR000719">
    <property type="entry name" value="Prot_kinase_dom"/>
</dbReference>
<dbReference type="Pfam" id="PF00069">
    <property type="entry name" value="Pkinase"/>
    <property type="match status" value="1"/>
</dbReference>
<dbReference type="SUPFAM" id="SSF56112">
    <property type="entry name" value="Protein kinase-like (PK-like)"/>
    <property type="match status" value="1"/>
</dbReference>
<dbReference type="PROSITE" id="PS50011">
    <property type="entry name" value="PROTEIN_KINASE_DOM"/>
    <property type="match status" value="1"/>
</dbReference>
<keyword evidence="5" id="KW-0067">ATP-binding</keyword>
<keyword evidence="1" id="KW-0723">Serine/threonine-protein kinase</keyword>
<dbReference type="PhylomeDB" id="A0A068UL33"/>
<evidence type="ECO:0000256" key="3">
    <source>
        <dbReference type="ARBA" id="ARBA00022741"/>
    </source>
</evidence>
<dbReference type="InterPro" id="IPR011009">
    <property type="entry name" value="Kinase-like_dom_sf"/>
</dbReference>
<dbReference type="Gramene" id="CDP09022">
    <property type="protein sequence ID" value="CDP09022"/>
    <property type="gene ID" value="GSCOC_T00028192001"/>
</dbReference>
<dbReference type="PROSITE" id="PS00108">
    <property type="entry name" value="PROTEIN_KINASE_ST"/>
    <property type="match status" value="1"/>
</dbReference>
<dbReference type="AlphaFoldDB" id="A0A068UL33"/>
<keyword evidence="8" id="KW-1185">Reference proteome</keyword>
<dbReference type="Proteomes" id="UP000295252">
    <property type="component" value="Chromosome I"/>
</dbReference>
<sequence>MTEQIITILLSFMFRHFLGRISSPVHFPVTHTYYCQLRLSLLESMHAAEIVSAVSYLHANGILHRDLKPENVLLDAERDMQC</sequence>
<dbReference type="GO" id="GO:0004674">
    <property type="term" value="F:protein serine/threonine kinase activity"/>
    <property type="evidence" value="ECO:0007669"/>
    <property type="project" value="UniProtKB-KW"/>
</dbReference>
<evidence type="ECO:0000256" key="4">
    <source>
        <dbReference type="ARBA" id="ARBA00022777"/>
    </source>
</evidence>
<accession>A0A068UL33</accession>
<keyword evidence="3" id="KW-0547">Nucleotide-binding</keyword>
<dbReference type="GO" id="GO:0005524">
    <property type="term" value="F:ATP binding"/>
    <property type="evidence" value="ECO:0007669"/>
    <property type="project" value="UniProtKB-KW"/>
</dbReference>
<proteinExistence type="predicted"/>
<organism evidence="7 8">
    <name type="scientific">Coffea canephora</name>
    <name type="common">Robusta coffee</name>
    <dbReference type="NCBI Taxonomy" id="49390"/>
    <lineage>
        <taxon>Eukaryota</taxon>
        <taxon>Viridiplantae</taxon>
        <taxon>Streptophyta</taxon>
        <taxon>Embryophyta</taxon>
        <taxon>Tracheophyta</taxon>
        <taxon>Spermatophyta</taxon>
        <taxon>Magnoliopsida</taxon>
        <taxon>eudicotyledons</taxon>
        <taxon>Gunneridae</taxon>
        <taxon>Pentapetalae</taxon>
        <taxon>asterids</taxon>
        <taxon>lamiids</taxon>
        <taxon>Gentianales</taxon>
        <taxon>Rubiaceae</taxon>
        <taxon>Ixoroideae</taxon>
        <taxon>Gardenieae complex</taxon>
        <taxon>Bertiereae - Coffeeae clade</taxon>
        <taxon>Coffeeae</taxon>
        <taxon>Coffea</taxon>
    </lineage>
</organism>
<protein>
    <recommendedName>
        <fullName evidence="6">Protein kinase domain-containing protein</fullName>
    </recommendedName>
</protein>
<dbReference type="EMBL" id="HG739120">
    <property type="protein sequence ID" value="CDP09022.1"/>
    <property type="molecule type" value="Genomic_DNA"/>
</dbReference>
<evidence type="ECO:0000256" key="2">
    <source>
        <dbReference type="ARBA" id="ARBA00022679"/>
    </source>
</evidence>
<reference evidence="8" key="1">
    <citation type="journal article" date="2014" name="Science">
        <title>The coffee genome provides insight into the convergent evolution of caffeine biosynthesis.</title>
        <authorList>
            <person name="Denoeud F."/>
            <person name="Carretero-Paulet L."/>
            <person name="Dereeper A."/>
            <person name="Droc G."/>
            <person name="Guyot R."/>
            <person name="Pietrella M."/>
            <person name="Zheng C."/>
            <person name="Alberti A."/>
            <person name="Anthony F."/>
            <person name="Aprea G."/>
            <person name="Aury J.M."/>
            <person name="Bento P."/>
            <person name="Bernard M."/>
            <person name="Bocs S."/>
            <person name="Campa C."/>
            <person name="Cenci A."/>
            <person name="Combes M.C."/>
            <person name="Crouzillat D."/>
            <person name="Da Silva C."/>
            <person name="Daddiego L."/>
            <person name="De Bellis F."/>
            <person name="Dussert S."/>
            <person name="Garsmeur O."/>
            <person name="Gayraud T."/>
            <person name="Guignon V."/>
            <person name="Jahn K."/>
            <person name="Jamilloux V."/>
            <person name="Joet T."/>
            <person name="Labadie K."/>
            <person name="Lan T."/>
            <person name="Leclercq J."/>
            <person name="Lepelley M."/>
            <person name="Leroy T."/>
            <person name="Li L.T."/>
            <person name="Librado P."/>
            <person name="Lopez L."/>
            <person name="Munoz A."/>
            <person name="Noel B."/>
            <person name="Pallavicini A."/>
            <person name="Perrotta G."/>
            <person name="Poncet V."/>
            <person name="Pot D."/>
            <person name="Priyono X."/>
            <person name="Rigoreau M."/>
            <person name="Rouard M."/>
            <person name="Rozas J."/>
            <person name="Tranchant-Dubreuil C."/>
            <person name="VanBuren R."/>
            <person name="Zhang Q."/>
            <person name="Andrade A.C."/>
            <person name="Argout X."/>
            <person name="Bertrand B."/>
            <person name="de Kochko A."/>
            <person name="Graziosi G."/>
            <person name="Henry R.J."/>
            <person name="Jayarama X."/>
            <person name="Ming R."/>
            <person name="Nagai C."/>
            <person name="Rounsley S."/>
            <person name="Sankoff D."/>
            <person name="Giuliano G."/>
            <person name="Albert V.A."/>
            <person name="Wincker P."/>
            <person name="Lashermes P."/>
        </authorList>
    </citation>
    <scope>NUCLEOTIDE SEQUENCE [LARGE SCALE GENOMIC DNA]</scope>
    <source>
        <strain evidence="8">cv. DH200-94</strain>
    </source>
</reference>
<evidence type="ECO:0000313" key="7">
    <source>
        <dbReference type="EMBL" id="CDP09022.1"/>
    </source>
</evidence>
<name>A0A068UL33_COFCA</name>
<keyword evidence="2" id="KW-0808">Transferase</keyword>
<dbReference type="InParanoid" id="A0A068UL33"/>
<evidence type="ECO:0000256" key="1">
    <source>
        <dbReference type="ARBA" id="ARBA00022527"/>
    </source>
</evidence>
<keyword evidence="4" id="KW-0418">Kinase</keyword>
<dbReference type="Gene3D" id="1.10.510.10">
    <property type="entry name" value="Transferase(Phosphotransferase) domain 1"/>
    <property type="match status" value="1"/>
</dbReference>